<keyword evidence="3" id="KW-1185">Reference proteome</keyword>
<organism evidence="2 3">
    <name type="scientific">Halocaridina rubra</name>
    <name type="common">Hawaiian red shrimp</name>
    <dbReference type="NCBI Taxonomy" id="373956"/>
    <lineage>
        <taxon>Eukaryota</taxon>
        <taxon>Metazoa</taxon>
        <taxon>Ecdysozoa</taxon>
        <taxon>Arthropoda</taxon>
        <taxon>Crustacea</taxon>
        <taxon>Multicrustacea</taxon>
        <taxon>Malacostraca</taxon>
        <taxon>Eumalacostraca</taxon>
        <taxon>Eucarida</taxon>
        <taxon>Decapoda</taxon>
        <taxon>Pleocyemata</taxon>
        <taxon>Caridea</taxon>
        <taxon>Atyoidea</taxon>
        <taxon>Atyidae</taxon>
        <taxon>Halocaridina</taxon>
    </lineage>
</organism>
<name>A0AAN8ZXN0_HALRR</name>
<evidence type="ECO:0000313" key="3">
    <source>
        <dbReference type="Proteomes" id="UP001381693"/>
    </source>
</evidence>
<dbReference type="Proteomes" id="UP001381693">
    <property type="component" value="Unassembled WGS sequence"/>
</dbReference>
<evidence type="ECO:0000256" key="1">
    <source>
        <dbReference type="SAM" id="MobiDB-lite"/>
    </source>
</evidence>
<protein>
    <submittedName>
        <fullName evidence="2">Uncharacterized protein</fullName>
    </submittedName>
</protein>
<dbReference type="AlphaFoldDB" id="A0AAN8ZXN0"/>
<comment type="caution">
    <text evidence="2">The sequence shown here is derived from an EMBL/GenBank/DDBJ whole genome shotgun (WGS) entry which is preliminary data.</text>
</comment>
<reference evidence="2 3" key="1">
    <citation type="submission" date="2023-11" db="EMBL/GenBank/DDBJ databases">
        <title>Halocaridina rubra genome assembly.</title>
        <authorList>
            <person name="Smith C."/>
        </authorList>
    </citation>
    <scope>NUCLEOTIDE SEQUENCE [LARGE SCALE GENOMIC DNA]</scope>
    <source>
        <strain evidence="2">EP-1</strain>
        <tissue evidence="2">Whole</tissue>
    </source>
</reference>
<accession>A0AAN8ZXN0</accession>
<dbReference type="EMBL" id="JAXCGZ010017845">
    <property type="protein sequence ID" value="KAK7067688.1"/>
    <property type="molecule type" value="Genomic_DNA"/>
</dbReference>
<proteinExistence type="predicted"/>
<evidence type="ECO:0000313" key="2">
    <source>
        <dbReference type="EMBL" id="KAK7067688.1"/>
    </source>
</evidence>
<feature type="region of interest" description="Disordered" evidence="1">
    <location>
        <begin position="1"/>
        <end position="23"/>
    </location>
</feature>
<sequence length="235" mass="26136">VKEGSEGEEDEEEKEPGMEEDTEEDLLFWEENLGDGPLYMLLLKVEEGCVITAWQQVLGPPDIEKARAEEPESLVAQFGDEERVLPAWMPKGRELQERLTAKYFPPPPDATVPRLLILPDSDHQQVLEKIGVAGLRVLAHTQATLQQEVFTTMPSLAASQQLVTAVGNVLLVAVVMGENAEECVAELGPLHLTQDASMARGEVEYFFPDLLVDQEQLDEPQTQMQIEQSKESEGK</sequence>
<feature type="non-terminal residue" evidence="2">
    <location>
        <position position="1"/>
    </location>
</feature>
<gene>
    <name evidence="2" type="ORF">SK128_017797</name>
</gene>